<organism evidence="2 3">
    <name type="scientific">Pseudomonas lundensis</name>
    <dbReference type="NCBI Taxonomy" id="86185"/>
    <lineage>
        <taxon>Bacteria</taxon>
        <taxon>Pseudomonadati</taxon>
        <taxon>Pseudomonadota</taxon>
        <taxon>Gammaproteobacteria</taxon>
        <taxon>Pseudomonadales</taxon>
        <taxon>Pseudomonadaceae</taxon>
        <taxon>Pseudomonas</taxon>
    </lineage>
</organism>
<evidence type="ECO:0000256" key="1">
    <source>
        <dbReference type="SAM" id="Coils"/>
    </source>
</evidence>
<proteinExistence type="predicted"/>
<evidence type="ECO:0000313" key="3">
    <source>
        <dbReference type="Proteomes" id="UP000215788"/>
    </source>
</evidence>
<dbReference type="OrthoDB" id="10009171at2"/>
<feature type="coiled-coil region" evidence="1">
    <location>
        <begin position="50"/>
        <end position="84"/>
    </location>
</feature>
<protein>
    <submittedName>
        <fullName evidence="2">Uncharacterized protein</fullName>
    </submittedName>
</protein>
<sequence>MINLNSAPRLADYRAVLTEDSVAPAAAPSLVQHMLRADTQRPDSSGDSPIEALQKRIKLLKKRLEQLQQQLRQANARMAAVKAGRYRNDEARMAAIMKAKSQVVSLNSAASVALSSLFEAEKALIGSVNLAI</sequence>
<gene>
    <name evidence="2" type="ORF">CJF39_10535</name>
</gene>
<evidence type="ECO:0000313" key="2">
    <source>
        <dbReference type="EMBL" id="OZY59541.1"/>
    </source>
</evidence>
<dbReference type="RefSeq" id="WP_094993369.1">
    <property type="nucleotide sequence ID" value="NZ_NQKI01000013.1"/>
</dbReference>
<dbReference type="EMBL" id="NQKI01000013">
    <property type="protein sequence ID" value="OZY59541.1"/>
    <property type="molecule type" value="Genomic_DNA"/>
</dbReference>
<keyword evidence="1" id="KW-0175">Coiled coil</keyword>
<accession>A0A266NAL7</accession>
<reference evidence="2 3" key="1">
    <citation type="submission" date="2017-08" db="EMBL/GenBank/DDBJ databases">
        <title>Genomic and metabolic characterisation of spoilage-associated Pseudomonas species.</title>
        <authorList>
            <person name="Stanborough T."/>
            <person name="Fegan N."/>
            <person name="Powell S.M."/>
            <person name="Singh T."/>
            <person name="Tamplin M.L."/>
            <person name="Chandry P.S."/>
        </authorList>
    </citation>
    <scope>NUCLEOTIDE SEQUENCE [LARGE SCALE GENOMIC DNA]</scope>
    <source>
        <strain evidence="2 3">L1802</strain>
    </source>
</reference>
<comment type="caution">
    <text evidence="2">The sequence shown here is derived from an EMBL/GenBank/DDBJ whole genome shotgun (WGS) entry which is preliminary data.</text>
</comment>
<dbReference type="Proteomes" id="UP000215788">
    <property type="component" value="Unassembled WGS sequence"/>
</dbReference>
<name>A0A266NAL7_9PSED</name>
<dbReference type="AlphaFoldDB" id="A0A266NAL7"/>